<keyword evidence="1" id="KW-0732">Signal</keyword>
<dbReference type="OrthoDB" id="3156891at2759"/>
<dbReference type="HOGENOM" id="CLU_053908_0_0_1"/>
<dbReference type="Gene3D" id="2.100.10.30">
    <property type="entry name" value="Jacalin-like lectin domain"/>
    <property type="match status" value="2"/>
</dbReference>
<keyword evidence="5" id="KW-1185">Reference proteome</keyword>
<evidence type="ECO:0000313" key="5">
    <source>
        <dbReference type="Proteomes" id="UP000011668"/>
    </source>
</evidence>
<accession>L8WGX6</accession>
<dbReference type="InterPro" id="IPR052321">
    <property type="entry name" value="PolyBind_ProtTraffic"/>
</dbReference>
<sequence length="421" mass="47254">MTRRTLARRLRVQVMVEDLSPVPEFARAIIEALEKPSLYERFQAVYQVLSRWGDVIPLEMEMGFSLSLTDQEAYFNQGLNNAGWNDGTWTSIDFPAIEWRPIKILAVAPTFSLFTDDIKTRLADLHNAQLSYCPLLTVDPINWHCTIHHDTINASKTVSKVGIRCGNHIIALSITYLDGTTLRAGGNGNVEHLFTLTNGEYIVEMLTSTHVGWLHGIQFITNKGRCSAIYGWLEGIPNISRSEGGALAGLLVSTKEHNQHGRLVTGVNVSIVVCGATPKENDVYSEYFGGTVQHGKGFNDRSILGDSNSIYISSVEVRGLEDIHSIEFTYTDPRNGKDCKVKTPRHGGSHGPCYRFDLEHGEHIVSIGGKYNDHYIRQLYFGTNLGGPNERRVWHRGRSTILRTRPLRRGWKKPSIAIHNW</sequence>
<feature type="domain" description="Jacalin-type lectin" evidence="3">
    <location>
        <begin position="155"/>
        <end position="250"/>
    </location>
</feature>
<dbReference type="InterPro" id="IPR036404">
    <property type="entry name" value="Jacalin-like_lectin_dom_sf"/>
</dbReference>
<organism evidence="4 5">
    <name type="scientific">Thanatephorus cucumeris (strain AG1-IA)</name>
    <name type="common">Rice sheath blight fungus</name>
    <name type="synonym">Rhizoctonia solani</name>
    <dbReference type="NCBI Taxonomy" id="983506"/>
    <lineage>
        <taxon>Eukaryota</taxon>
        <taxon>Fungi</taxon>
        <taxon>Dikarya</taxon>
        <taxon>Basidiomycota</taxon>
        <taxon>Agaricomycotina</taxon>
        <taxon>Agaricomycetes</taxon>
        <taxon>Cantharellales</taxon>
        <taxon>Ceratobasidiaceae</taxon>
        <taxon>Rhizoctonia</taxon>
        <taxon>Rhizoctonia solani AG-1</taxon>
    </lineage>
</organism>
<dbReference type="PANTHER" id="PTHR33589">
    <property type="entry name" value="OS11G0524900 PROTEIN"/>
    <property type="match status" value="1"/>
</dbReference>
<evidence type="ECO:0000259" key="3">
    <source>
        <dbReference type="Pfam" id="PF01419"/>
    </source>
</evidence>
<keyword evidence="2" id="KW-0430">Lectin</keyword>
<dbReference type="SUPFAM" id="SSF51101">
    <property type="entry name" value="Mannose-binding lectins"/>
    <property type="match status" value="2"/>
</dbReference>
<protein>
    <submittedName>
        <fullName evidence="4">Jacalin domain-containing protein</fullName>
    </submittedName>
</protein>
<gene>
    <name evidence="4" type="ORF">AG1IA_08529</name>
</gene>
<dbReference type="Proteomes" id="UP000011668">
    <property type="component" value="Unassembled WGS sequence"/>
</dbReference>
<evidence type="ECO:0000313" key="4">
    <source>
        <dbReference type="EMBL" id="ELU37441.1"/>
    </source>
</evidence>
<comment type="caution">
    <text evidence="4">The sequence shown here is derived from an EMBL/GenBank/DDBJ whole genome shotgun (WGS) entry which is preliminary data.</text>
</comment>
<feature type="domain" description="Jacalin-type lectin" evidence="3">
    <location>
        <begin position="288"/>
        <end position="385"/>
    </location>
</feature>
<dbReference type="EMBL" id="AFRT01002645">
    <property type="protein sequence ID" value="ELU37441.1"/>
    <property type="molecule type" value="Genomic_DNA"/>
</dbReference>
<proteinExistence type="predicted"/>
<dbReference type="PANTHER" id="PTHR33589:SF3">
    <property type="entry name" value="ZYMOGEN GRANULE MEMBRANE PROTEIN 16-LIKE"/>
    <property type="match status" value="1"/>
</dbReference>
<name>L8WGX6_THACA</name>
<evidence type="ECO:0000256" key="2">
    <source>
        <dbReference type="ARBA" id="ARBA00022734"/>
    </source>
</evidence>
<evidence type="ECO:0000256" key="1">
    <source>
        <dbReference type="ARBA" id="ARBA00022729"/>
    </source>
</evidence>
<dbReference type="InterPro" id="IPR001229">
    <property type="entry name" value="Jacalin-like_lectin_dom"/>
</dbReference>
<dbReference type="Pfam" id="PF01419">
    <property type="entry name" value="Jacalin"/>
    <property type="match status" value="2"/>
</dbReference>
<dbReference type="GO" id="GO:0030246">
    <property type="term" value="F:carbohydrate binding"/>
    <property type="evidence" value="ECO:0007669"/>
    <property type="project" value="UniProtKB-KW"/>
</dbReference>
<dbReference type="AlphaFoldDB" id="L8WGX6"/>
<reference evidence="4 5" key="1">
    <citation type="journal article" date="2013" name="Nat. Commun.">
        <title>The evolution and pathogenic mechanisms of the rice sheath blight pathogen.</title>
        <authorList>
            <person name="Zheng A."/>
            <person name="Lin R."/>
            <person name="Xu L."/>
            <person name="Qin P."/>
            <person name="Tang C."/>
            <person name="Ai P."/>
            <person name="Zhang D."/>
            <person name="Liu Y."/>
            <person name="Sun Z."/>
            <person name="Feng H."/>
            <person name="Wang Y."/>
            <person name="Chen Y."/>
            <person name="Liang X."/>
            <person name="Fu R."/>
            <person name="Li Q."/>
            <person name="Zhang J."/>
            <person name="Yu X."/>
            <person name="Xie Z."/>
            <person name="Ding L."/>
            <person name="Guan P."/>
            <person name="Tang J."/>
            <person name="Liang Y."/>
            <person name="Wang S."/>
            <person name="Deng Q."/>
            <person name="Li S."/>
            <person name="Zhu J."/>
            <person name="Wang L."/>
            <person name="Liu H."/>
            <person name="Li P."/>
        </authorList>
    </citation>
    <scope>NUCLEOTIDE SEQUENCE [LARGE SCALE GENOMIC DNA]</scope>
    <source>
        <strain evidence="5">AG-1 IA</strain>
    </source>
</reference>